<proteinExistence type="predicted"/>
<sequence length="163" mass="18252">MPFVRTTGKDARANRSLRAANDTKPYTRFSSEVGQDEQRSNLPCHNLILLSRVAQADSLMANTKTSLNPRIARSLEEVSAHFDAERFKLVVVECNPEHCDLVKSAIEIQRLIPQGDTTALIIFKRASQECLDMLRYTPSAAAFSFLSVHPDEIRTHIQDALAL</sequence>
<evidence type="ECO:0000313" key="1">
    <source>
        <dbReference type="EMBL" id="MDO6456337.1"/>
    </source>
</evidence>
<reference evidence="1" key="1">
    <citation type="submission" date="2023-07" db="EMBL/GenBank/DDBJ databases">
        <title>Genome content predicts the carbon catabolic preferences of heterotrophic bacteria.</title>
        <authorList>
            <person name="Gralka M."/>
        </authorList>
    </citation>
    <scope>NUCLEOTIDE SEQUENCE</scope>
    <source>
        <strain evidence="1">I2M02</strain>
    </source>
</reference>
<evidence type="ECO:0008006" key="3">
    <source>
        <dbReference type="Google" id="ProtNLM"/>
    </source>
</evidence>
<dbReference type="EMBL" id="JAUOPJ010000003">
    <property type="protein sequence ID" value="MDO6456337.1"/>
    <property type="molecule type" value="Genomic_DNA"/>
</dbReference>
<name>A0AAW7XTD2_9RHOB</name>
<evidence type="ECO:0000313" key="2">
    <source>
        <dbReference type="Proteomes" id="UP001169823"/>
    </source>
</evidence>
<dbReference type="RefSeq" id="WP_303481081.1">
    <property type="nucleotide sequence ID" value="NZ_JAUOPJ010000003.1"/>
</dbReference>
<comment type="caution">
    <text evidence="1">The sequence shown here is derived from an EMBL/GenBank/DDBJ whole genome shotgun (WGS) entry which is preliminary data.</text>
</comment>
<dbReference type="AlphaFoldDB" id="A0AAW7XTD2"/>
<dbReference type="Proteomes" id="UP001169823">
    <property type="component" value="Unassembled WGS sequence"/>
</dbReference>
<gene>
    <name evidence="1" type="ORF">Q4494_04540</name>
</gene>
<accession>A0AAW7XTD2</accession>
<protein>
    <recommendedName>
        <fullName evidence="3">Response regulatory domain-containing protein</fullName>
    </recommendedName>
</protein>
<organism evidence="1 2">
    <name type="scientific">Celeribacter halophilus</name>
    <dbReference type="NCBI Taxonomy" id="576117"/>
    <lineage>
        <taxon>Bacteria</taxon>
        <taxon>Pseudomonadati</taxon>
        <taxon>Pseudomonadota</taxon>
        <taxon>Alphaproteobacteria</taxon>
        <taxon>Rhodobacterales</taxon>
        <taxon>Roseobacteraceae</taxon>
        <taxon>Celeribacter</taxon>
    </lineage>
</organism>